<reference evidence="2 3" key="1">
    <citation type="journal article" date="2012" name="J. Bacteriol.">
        <title>Genome Sequence of Radiation-Resistant Modestobacter marinus Strain BC501, a Representative Actinobacterium That Thrives on Calcareous Stone Surfaces.</title>
        <authorList>
            <person name="Normand P."/>
            <person name="Gury J."/>
            <person name="Pujic P."/>
            <person name="Chouaia B."/>
            <person name="Crotti E."/>
            <person name="Brusetti L."/>
            <person name="Daffonchio D."/>
            <person name="Vacherie B."/>
            <person name="Barbe V."/>
            <person name="Medigue C."/>
            <person name="Calteau A."/>
            <person name="Ghodhbane-Gtari F."/>
            <person name="Essoussi I."/>
            <person name="Nouioui I."/>
            <person name="Abbassi-Ghozzi I."/>
            <person name="Gtari M."/>
        </authorList>
    </citation>
    <scope>NUCLEOTIDE SEQUENCE [LARGE SCALE GENOMIC DNA]</scope>
    <source>
        <strain evidence="3">BC 501</strain>
    </source>
</reference>
<dbReference type="SUPFAM" id="SSF53756">
    <property type="entry name" value="UDP-Glycosyltransferase/glycogen phosphorylase"/>
    <property type="match status" value="1"/>
</dbReference>
<dbReference type="AlphaFoldDB" id="I4ER85"/>
<dbReference type="STRING" id="477641.MODMU_0440"/>
<dbReference type="Pfam" id="PF04101">
    <property type="entry name" value="Glyco_tran_28_C"/>
    <property type="match status" value="1"/>
</dbReference>
<name>I4ER85_MODI5</name>
<dbReference type="InterPro" id="IPR007235">
    <property type="entry name" value="Glyco_trans_28_C"/>
</dbReference>
<evidence type="ECO:0000313" key="2">
    <source>
        <dbReference type="EMBL" id="CCH85898.1"/>
    </source>
</evidence>
<organism evidence="2 3">
    <name type="scientific">Modestobacter italicus (strain DSM 44449 / CECT 9708 / BC 501)</name>
    <dbReference type="NCBI Taxonomy" id="2732864"/>
    <lineage>
        <taxon>Bacteria</taxon>
        <taxon>Bacillati</taxon>
        <taxon>Actinomycetota</taxon>
        <taxon>Actinomycetes</taxon>
        <taxon>Geodermatophilales</taxon>
        <taxon>Geodermatophilaceae</taxon>
        <taxon>Modestobacter</taxon>
    </lineage>
</organism>
<dbReference type="OrthoDB" id="555447at2"/>
<keyword evidence="3" id="KW-1185">Reference proteome</keyword>
<dbReference type="EMBL" id="FO203431">
    <property type="protein sequence ID" value="CCH85898.1"/>
    <property type="molecule type" value="Genomic_DNA"/>
</dbReference>
<dbReference type="KEGG" id="mmar:MODMU_0440"/>
<proteinExistence type="predicted"/>
<dbReference type="OMA" id="DDHQVQI"/>
<protein>
    <submittedName>
        <fullName evidence="2">Glycosyltransferase 28 domain</fullName>
    </submittedName>
</protein>
<accession>I4ER85</accession>
<sequence>MTALMVANDGGHLMQLVTLAPRLPVDEDRLWMTVPTAQTRSLLSGQRVHWMAPAPTRDWAAVVRNAWESRQAFKTEDITAVVSTGASLALSVLPMARTHGIPCYYLESATRVHGPSLSGRLLRRVPGISLFTQHESWSDRHWSYGGSVFDGYEGVSLERADDTVALHKVVVSLGTSESFGFRRLVERLLAVLPVDTDVLWQTGSTDVAGLGIDARPRVPAAELFEAMADADVVVAHAGTGSALAALQAGKFPVLVPRRPEHGEHVDDHQLQIAGMLGERGLAATAEVDGVTSDLLLAAAGTRVRRRGDAAPFALV</sequence>
<evidence type="ECO:0000313" key="3">
    <source>
        <dbReference type="Proteomes" id="UP000006461"/>
    </source>
</evidence>
<dbReference type="eggNOG" id="COG0707">
    <property type="taxonomic scope" value="Bacteria"/>
</dbReference>
<evidence type="ECO:0000259" key="1">
    <source>
        <dbReference type="Pfam" id="PF04101"/>
    </source>
</evidence>
<dbReference type="Gene3D" id="3.40.50.2000">
    <property type="entry name" value="Glycogen Phosphorylase B"/>
    <property type="match status" value="2"/>
</dbReference>
<dbReference type="GO" id="GO:0016758">
    <property type="term" value="F:hexosyltransferase activity"/>
    <property type="evidence" value="ECO:0007669"/>
    <property type="project" value="InterPro"/>
</dbReference>
<dbReference type="HOGENOM" id="CLU_887486_0_0_11"/>
<gene>
    <name evidence="2" type="ordered locus">MODMU_0440</name>
</gene>
<feature type="domain" description="Glycosyl transferase family 28 C-terminal" evidence="1">
    <location>
        <begin position="171"/>
        <end position="283"/>
    </location>
</feature>
<dbReference type="Proteomes" id="UP000006461">
    <property type="component" value="Chromosome"/>
</dbReference>